<sequence>MSTIRLRNNQDLHISSSWDHVGSGMKVKEARSFQEDMCYSANELVNISIIEDTTYRESSKHLRQGNSQDPCMDPKSRTNMEIGVETNSLLLSQLDKLRSTRTELVLAKSAKNSGGKLLSAGAKGFQGIYEQSLLETEAIQDSLIKAKASGLESTEIVSHNRGIVNKTLNRNSEDLLLATFLDNIINMSDVFPWCSFNWIPKICNNVAVNLAIFYE</sequence>
<dbReference type="EMBL" id="JBJUIK010000001">
    <property type="protein sequence ID" value="KAL3537639.1"/>
    <property type="molecule type" value="Genomic_DNA"/>
</dbReference>
<dbReference type="InterPro" id="IPR002156">
    <property type="entry name" value="RNaseH_domain"/>
</dbReference>
<feature type="domain" description="RNase H type-1" evidence="1">
    <location>
        <begin position="112"/>
        <end position="211"/>
    </location>
</feature>
<gene>
    <name evidence="2" type="ORF">ACH5RR_001005</name>
</gene>
<keyword evidence="3" id="KW-1185">Reference proteome</keyword>
<accession>A0ABD3B2E4</accession>
<dbReference type="AlphaFoldDB" id="A0ABD3B2E4"/>
<evidence type="ECO:0000313" key="3">
    <source>
        <dbReference type="Proteomes" id="UP001630127"/>
    </source>
</evidence>
<protein>
    <recommendedName>
        <fullName evidence="1">RNase H type-1 domain-containing protein</fullName>
    </recommendedName>
</protein>
<organism evidence="2 3">
    <name type="scientific">Cinchona calisaya</name>
    <dbReference type="NCBI Taxonomy" id="153742"/>
    <lineage>
        <taxon>Eukaryota</taxon>
        <taxon>Viridiplantae</taxon>
        <taxon>Streptophyta</taxon>
        <taxon>Embryophyta</taxon>
        <taxon>Tracheophyta</taxon>
        <taxon>Spermatophyta</taxon>
        <taxon>Magnoliopsida</taxon>
        <taxon>eudicotyledons</taxon>
        <taxon>Gunneridae</taxon>
        <taxon>Pentapetalae</taxon>
        <taxon>asterids</taxon>
        <taxon>lamiids</taxon>
        <taxon>Gentianales</taxon>
        <taxon>Rubiaceae</taxon>
        <taxon>Cinchonoideae</taxon>
        <taxon>Cinchoneae</taxon>
        <taxon>Cinchona</taxon>
    </lineage>
</organism>
<comment type="caution">
    <text evidence="2">The sequence shown here is derived from an EMBL/GenBank/DDBJ whole genome shotgun (WGS) entry which is preliminary data.</text>
</comment>
<proteinExistence type="predicted"/>
<evidence type="ECO:0000259" key="1">
    <source>
        <dbReference type="Pfam" id="PF13456"/>
    </source>
</evidence>
<name>A0ABD3B2E4_9GENT</name>
<dbReference type="Pfam" id="PF13456">
    <property type="entry name" value="RVT_3"/>
    <property type="match status" value="1"/>
</dbReference>
<reference evidence="2 3" key="1">
    <citation type="submission" date="2024-11" db="EMBL/GenBank/DDBJ databases">
        <title>A near-complete genome assembly of Cinchona calisaya.</title>
        <authorList>
            <person name="Lian D.C."/>
            <person name="Zhao X.W."/>
            <person name="Wei L."/>
        </authorList>
    </citation>
    <scope>NUCLEOTIDE SEQUENCE [LARGE SCALE GENOMIC DNA]</scope>
    <source>
        <tissue evidence="2">Nenye</tissue>
    </source>
</reference>
<dbReference type="Proteomes" id="UP001630127">
    <property type="component" value="Unassembled WGS sequence"/>
</dbReference>
<evidence type="ECO:0000313" key="2">
    <source>
        <dbReference type="EMBL" id="KAL3537639.1"/>
    </source>
</evidence>